<feature type="compositionally biased region" description="Basic and acidic residues" evidence="1">
    <location>
        <begin position="29"/>
        <end position="45"/>
    </location>
</feature>
<feature type="region of interest" description="Disordered" evidence="1">
    <location>
        <begin position="71"/>
        <end position="151"/>
    </location>
</feature>
<accession>A0ABQ2C0T4</accession>
<keyword evidence="3" id="KW-1185">Reference proteome</keyword>
<dbReference type="EMBL" id="BMDQ01000004">
    <property type="protein sequence ID" value="GGI58350.1"/>
    <property type="molecule type" value="Genomic_DNA"/>
</dbReference>
<feature type="region of interest" description="Disordered" evidence="1">
    <location>
        <begin position="1"/>
        <end position="45"/>
    </location>
</feature>
<name>A0ABQ2C0T4_9FLAO</name>
<organism evidence="2 3">
    <name type="scientific">Winogradskyella haliclonae</name>
    <dbReference type="NCBI Taxonomy" id="2048558"/>
    <lineage>
        <taxon>Bacteria</taxon>
        <taxon>Pseudomonadati</taxon>
        <taxon>Bacteroidota</taxon>
        <taxon>Flavobacteriia</taxon>
        <taxon>Flavobacteriales</taxon>
        <taxon>Flavobacteriaceae</taxon>
        <taxon>Winogradskyella</taxon>
    </lineage>
</organism>
<protein>
    <submittedName>
        <fullName evidence="2">Uncharacterized protein</fullName>
    </submittedName>
</protein>
<evidence type="ECO:0000313" key="3">
    <source>
        <dbReference type="Proteomes" id="UP000624701"/>
    </source>
</evidence>
<dbReference type="Proteomes" id="UP000624701">
    <property type="component" value="Unassembled WGS sequence"/>
</dbReference>
<evidence type="ECO:0000256" key="1">
    <source>
        <dbReference type="SAM" id="MobiDB-lite"/>
    </source>
</evidence>
<comment type="caution">
    <text evidence="2">The sequence shown here is derived from an EMBL/GenBank/DDBJ whole genome shotgun (WGS) entry which is preliminary data.</text>
</comment>
<feature type="compositionally biased region" description="Basic and acidic residues" evidence="1">
    <location>
        <begin position="74"/>
        <end position="110"/>
    </location>
</feature>
<proteinExistence type="predicted"/>
<gene>
    <name evidence="2" type="ORF">GCM10011444_26590</name>
</gene>
<evidence type="ECO:0000313" key="2">
    <source>
        <dbReference type="EMBL" id="GGI58350.1"/>
    </source>
</evidence>
<sequence length="248" mass="26749">MDPPEEYGVAVNFGTNNFGSGNKPLSKPKQADTPKNVEEQKVKQEEVKPLKTVEKSEKVLTQETEEAIAIKKQKQAEARAKAEAERVERLKREAEERKKREEAEKKKKLDNLIGGVKNSKDNDNGGEGPDNAPGNKGQLNGNPYAPSYFGGSGPGKGGVGFGLGGRGKPSKKIFKQDCNEYGLVIVRIEVDKNGRVTSVTPGAKGSTNTHPCLLAPAKKIALSHKWPADANAPSKQIGFVSINFDVSQ</sequence>
<reference evidence="3" key="1">
    <citation type="journal article" date="2019" name="Int. J. Syst. Evol. Microbiol.">
        <title>The Global Catalogue of Microorganisms (GCM) 10K type strain sequencing project: providing services to taxonomists for standard genome sequencing and annotation.</title>
        <authorList>
            <consortium name="The Broad Institute Genomics Platform"/>
            <consortium name="The Broad Institute Genome Sequencing Center for Infectious Disease"/>
            <person name="Wu L."/>
            <person name="Ma J."/>
        </authorList>
    </citation>
    <scope>NUCLEOTIDE SEQUENCE [LARGE SCALE GENOMIC DNA]</scope>
    <source>
        <strain evidence="3">CCM 8681</strain>
    </source>
</reference>